<evidence type="ECO:0000256" key="7">
    <source>
        <dbReference type="ARBA" id="ARBA00022801"/>
    </source>
</evidence>
<dbReference type="RefSeq" id="WP_036063796.1">
    <property type="nucleotide sequence ID" value="NZ_AODM01000039.1"/>
</dbReference>
<sequence>MRKIINVVAGAIIKEEKILCARRKKEKSLGGLWEFPGGKIEVNELPEEALKREIMEEMNLELEIGEKICTSIYTYDFGEVHLTVFYCKIIKGNMKLNDHDKILWLDRSELNSLEWAPADIDAVNKIGEATTI</sequence>
<keyword evidence="7 13" id="KW-0378">Hydrolase</keyword>
<evidence type="ECO:0000256" key="6">
    <source>
        <dbReference type="ARBA" id="ARBA00022763"/>
    </source>
</evidence>
<dbReference type="Proteomes" id="UP000019241">
    <property type="component" value="Unassembled WGS sequence"/>
</dbReference>
<evidence type="ECO:0000256" key="5">
    <source>
        <dbReference type="ARBA" id="ARBA00022723"/>
    </source>
</evidence>
<reference evidence="13 14" key="1">
    <citation type="submission" date="2012-12" db="EMBL/GenBank/DDBJ databases">
        <title>Novel taxa of Listeriaceae from agricultural environments in the United States.</title>
        <authorList>
            <person name="den Bakker H.C."/>
            <person name="Allred A."/>
            <person name="Warchocki S."/>
            <person name="Wright E.M."/>
            <person name="Burrell A."/>
            <person name="Nightingale K.K."/>
            <person name="Kephart D."/>
            <person name="Wiedmann M."/>
        </authorList>
    </citation>
    <scope>NUCLEOTIDE SEQUENCE [LARGE SCALE GENOMIC DNA]</scope>
    <source>
        <strain evidence="13 14">FSL S10-1203</strain>
    </source>
</reference>
<evidence type="ECO:0000256" key="3">
    <source>
        <dbReference type="ARBA" id="ARBA00022457"/>
    </source>
</evidence>
<keyword evidence="9" id="KW-0234">DNA repair</keyword>
<evidence type="ECO:0000256" key="1">
    <source>
        <dbReference type="ARBA" id="ARBA00001946"/>
    </source>
</evidence>
<evidence type="ECO:0000256" key="2">
    <source>
        <dbReference type="ARBA" id="ARBA00005582"/>
    </source>
</evidence>
<evidence type="ECO:0000256" key="10">
    <source>
        <dbReference type="ARBA" id="ARBA00035861"/>
    </source>
</evidence>
<dbReference type="Pfam" id="PF14815">
    <property type="entry name" value="NUDIX_4"/>
    <property type="match status" value="1"/>
</dbReference>
<accession>W7DDU6</accession>
<comment type="caution">
    <text evidence="13">The sequence shown here is derived from an EMBL/GenBank/DDBJ whole genome shotgun (WGS) entry which is preliminary data.</text>
</comment>
<comment type="similarity">
    <text evidence="2">Belongs to the Nudix hydrolase family.</text>
</comment>
<feature type="domain" description="Nudix hydrolase" evidence="12">
    <location>
        <begin position="3"/>
        <end position="127"/>
    </location>
</feature>
<dbReference type="PANTHER" id="PTHR47707:SF1">
    <property type="entry name" value="NUDIX HYDROLASE FAMILY PROTEIN"/>
    <property type="match status" value="1"/>
</dbReference>
<keyword evidence="8" id="KW-0460">Magnesium</keyword>
<dbReference type="EMBL" id="AODM01000039">
    <property type="protein sequence ID" value="EUJ53190.1"/>
    <property type="molecule type" value="Genomic_DNA"/>
</dbReference>
<dbReference type="InterPro" id="IPR029119">
    <property type="entry name" value="MutY_C"/>
</dbReference>
<dbReference type="InterPro" id="IPR047127">
    <property type="entry name" value="MutT-like"/>
</dbReference>
<keyword evidence="4" id="KW-0235">DNA replication</keyword>
<proteinExistence type="inferred from homology"/>
<dbReference type="InterPro" id="IPR020476">
    <property type="entry name" value="Nudix_hydrolase"/>
</dbReference>
<dbReference type="GO" id="GO:0006260">
    <property type="term" value="P:DNA replication"/>
    <property type="evidence" value="ECO:0007669"/>
    <property type="project" value="UniProtKB-KW"/>
</dbReference>
<dbReference type="InterPro" id="IPR000086">
    <property type="entry name" value="NUDIX_hydrolase_dom"/>
</dbReference>
<dbReference type="PANTHER" id="PTHR47707">
    <property type="entry name" value="8-OXO-DGTP DIPHOSPHATASE"/>
    <property type="match status" value="1"/>
</dbReference>
<dbReference type="PATRIC" id="fig|1265822.4.peg.2314"/>
<dbReference type="AlphaFoldDB" id="W7DDU6"/>
<evidence type="ECO:0000313" key="14">
    <source>
        <dbReference type="Proteomes" id="UP000019241"/>
    </source>
</evidence>
<dbReference type="SUPFAM" id="SSF55811">
    <property type="entry name" value="Nudix"/>
    <property type="match status" value="1"/>
</dbReference>
<keyword evidence="3" id="KW-0515">Mutator protein</keyword>
<keyword evidence="5" id="KW-0479">Metal-binding</keyword>
<dbReference type="GO" id="GO:0044716">
    <property type="term" value="F:8-oxo-GDP phosphatase activity"/>
    <property type="evidence" value="ECO:0007669"/>
    <property type="project" value="TreeGrafter"/>
</dbReference>
<dbReference type="InterPro" id="IPR015797">
    <property type="entry name" value="NUDIX_hydrolase-like_dom_sf"/>
</dbReference>
<organism evidence="13 14">
    <name type="scientific">Listeria fleischmannii FSL S10-1203</name>
    <dbReference type="NCBI Taxonomy" id="1265822"/>
    <lineage>
        <taxon>Bacteria</taxon>
        <taxon>Bacillati</taxon>
        <taxon>Bacillota</taxon>
        <taxon>Bacilli</taxon>
        <taxon>Bacillales</taxon>
        <taxon>Listeriaceae</taxon>
        <taxon>Listeria</taxon>
    </lineage>
</organism>
<dbReference type="PROSITE" id="PS00893">
    <property type="entry name" value="NUDIX_BOX"/>
    <property type="match status" value="1"/>
</dbReference>
<dbReference type="Gene3D" id="3.90.79.10">
    <property type="entry name" value="Nucleoside Triphosphate Pyrophosphohydrolase"/>
    <property type="match status" value="1"/>
</dbReference>
<dbReference type="GO" id="GO:0008413">
    <property type="term" value="F:8-oxo-7,8-dihydroguanosine triphosphate pyrophosphatase activity"/>
    <property type="evidence" value="ECO:0007669"/>
    <property type="project" value="TreeGrafter"/>
</dbReference>
<dbReference type="GO" id="GO:0006281">
    <property type="term" value="P:DNA repair"/>
    <property type="evidence" value="ECO:0007669"/>
    <property type="project" value="UniProtKB-KW"/>
</dbReference>
<gene>
    <name evidence="13" type="ORF">MCOL2_11417</name>
</gene>
<dbReference type="GO" id="GO:0046872">
    <property type="term" value="F:metal ion binding"/>
    <property type="evidence" value="ECO:0007669"/>
    <property type="project" value="UniProtKB-KW"/>
</dbReference>
<dbReference type="PROSITE" id="PS51462">
    <property type="entry name" value="NUDIX"/>
    <property type="match status" value="1"/>
</dbReference>
<evidence type="ECO:0000256" key="4">
    <source>
        <dbReference type="ARBA" id="ARBA00022705"/>
    </source>
</evidence>
<keyword evidence="6" id="KW-0227">DNA damage</keyword>
<dbReference type="GO" id="GO:0035539">
    <property type="term" value="F:8-oxo-7,8-dihydrodeoxyguanosine triphosphate pyrophosphatase activity"/>
    <property type="evidence" value="ECO:0007669"/>
    <property type="project" value="UniProtKB-EC"/>
</dbReference>
<evidence type="ECO:0000313" key="13">
    <source>
        <dbReference type="EMBL" id="EUJ53190.1"/>
    </source>
</evidence>
<dbReference type="EC" id="3.6.1.55" evidence="11"/>
<protein>
    <recommendedName>
        <fullName evidence="11">8-oxo-dGTP diphosphatase</fullName>
        <ecNumber evidence="11">3.6.1.55</ecNumber>
    </recommendedName>
</protein>
<evidence type="ECO:0000256" key="11">
    <source>
        <dbReference type="ARBA" id="ARBA00038905"/>
    </source>
</evidence>
<dbReference type="PRINTS" id="PR00502">
    <property type="entry name" value="NUDIXFAMILY"/>
</dbReference>
<comment type="catalytic activity">
    <reaction evidence="10">
        <text>8-oxo-dGTP + H2O = 8-oxo-dGMP + diphosphate + H(+)</text>
        <dbReference type="Rhea" id="RHEA:31575"/>
        <dbReference type="ChEBI" id="CHEBI:15377"/>
        <dbReference type="ChEBI" id="CHEBI:15378"/>
        <dbReference type="ChEBI" id="CHEBI:33019"/>
        <dbReference type="ChEBI" id="CHEBI:63224"/>
        <dbReference type="ChEBI" id="CHEBI:77896"/>
        <dbReference type="EC" id="3.6.1.55"/>
    </reaction>
</comment>
<dbReference type="InterPro" id="IPR020084">
    <property type="entry name" value="NUDIX_hydrolase_CS"/>
</dbReference>
<dbReference type="GO" id="GO:0044715">
    <property type="term" value="F:8-oxo-dGDP phosphatase activity"/>
    <property type="evidence" value="ECO:0007669"/>
    <property type="project" value="TreeGrafter"/>
</dbReference>
<evidence type="ECO:0000256" key="9">
    <source>
        <dbReference type="ARBA" id="ARBA00023204"/>
    </source>
</evidence>
<dbReference type="CDD" id="cd03425">
    <property type="entry name" value="NUDIX_MutT_NudA_like"/>
    <property type="match status" value="1"/>
</dbReference>
<evidence type="ECO:0000256" key="8">
    <source>
        <dbReference type="ARBA" id="ARBA00022842"/>
    </source>
</evidence>
<comment type="cofactor">
    <cofactor evidence="1">
        <name>Mg(2+)</name>
        <dbReference type="ChEBI" id="CHEBI:18420"/>
    </cofactor>
</comment>
<name>W7DDU6_9LIST</name>
<evidence type="ECO:0000259" key="12">
    <source>
        <dbReference type="PROSITE" id="PS51462"/>
    </source>
</evidence>